<dbReference type="Pfam" id="PF00023">
    <property type="entry name" value="Ank"/>
    <property type="match status" value="1"/>
</dbReference>
<dbReference type="EMBL" id="JBBJCI010000146">
    <property type="protein sequence ID" value="KAK7242255.1"/>
    <property type="molecule type" value="Genomic_DNA"/>
</dbReference>
<accession>A0ABR1G129</accession>
<name>A0ABR1G129_AURAN</name>
<dbReference type="KEGG" id="aaf:AURANDRAFT_64918"/>
<dbReference type="InterPro" id="IPR050776">
    <property type="entry name" value="Ank_Repeat/CDKN_Inhibitor"/>
</dbReference>
<keyword evidence="2" id="KW-1185">Reference proteome</keyword>
<sequence>MVRMHKMDHAGVRASTVEKYEKGVAASEAAPALSRVNPDQELRIRADPSGQKPYEYVAVDKPKEGGKFARAMQDDGWRANKAMHKRAPEMRKRRESSVIGFLRMRSKADAAGKKSKGRYEKREAVGLRAKWGKDAGVAGAIDLTDARLKLGSEADEAHPDDRGEGGRAFVYKGPYRTCWPTMVPREHQSKEFKKLHHALAETNDGSQPLVGYSWREVRELLEREDARHAAARPRPDPGHSDLHALCWRGDIELATRELDRARDPRALARARNAQGRTPAHLLCAGSRPFFSGASGRSRLLRLLVGAGADVNAADCRTDTVLHAACRAGDPLLVRTLLRAGADERAADCRGRLPTQVAGETHAPGPPIADVVADAVGPARASALRLRLFAADAVVAWVATAVGRNRPYRPYSYYLYREGKFPRANSVRPQEKKSKPKDVYQTGGLRAKKGHPGGRTSWAG</sequence>
<dbReference type="PROSITE" id="PS50088">
    <property type="entry name" value="ANK_REPEAT"/>
    <property type="match status" value="1"/>
</dbReference>
<reference evidence="1 2" key="1">
    <citation type="submission" date="2024-03" db="EMBL/GenBank/DDBJ databases">
        <title>Aureococcus anophagefferens CCMP1851 and Kratosvirus quantuckense: Draft genome of a second virus-susceptible host strain in the model system.</title>
        <authorList>
            <person name="Chase E."/>
            <person name="Truchon A.R."/>
            <person name="Schepens W."/>
            <person name="Wilhelm S.W."/>
        </authorList>
    </citation>
    <scope>NUCLEOTIDE SEQUENCE [LARGE SCALE GENOMIC DNA]</scope>
    <source>
        <strain evidence="1 2">CCMP1851</strain>
    </source>
</reference>
<organism evidence="1 2">
    <name type="scientific">Aureococcus anophagefferens</name>
    <name type="common">Harmful bloom alga</name>
    <dbReference type="NCBI Taxonomy" id="44056"/>
    <lineage>
        <taxon>Eukaryota</taxon>
        <taxon>Sar</taxon>
        <taxon>Stramenopiles</taxon>
        <taxon>Ochrophyta</taxon>
        <taxon>Pelagophyceae</taxon>
        <taxon>Pelagomonadales</taxon>
        <taxon>Pelagomonadaceae</taxon>
        <taxon>Aureococcus</taxon>
    </lineage>
</organism>
<dbReference type="PROSITE" id="PS50297">
    <property type="entry name" value="ANK_REP_REGION"/>
    <property type="match status" value="1"/>
</dbReference>
<dbReference type="Gene3D" id="1.25.40.20">
    <property type="entry name" value="Ankyrin repeat-containing domain"/>
    <property type="match status" value="1"/>
</dbReference>
<dbReference type="SUPFAM" id="SSF48403">
    <property type="entry name" value="Ankyrin repeat"/>
    <property type="match status" value="1"/>
</dbReference>
<dbReference type="InterPro" id="IPR002110">
    <property type="entry name" value="Ankyrin_rpt"/>
</dbReference>
<protein>
    <submittedName>
        <fullName evidence="1">Uncharacterized protein</fullName>
    </submittedName>
</protein>
<dbReference type="InterPro" id="IPR036770">
    <property type="entry name" value="Ankyrin_rpt-contain_sf"/>
</dbReference>
<dbReference type="Proteomes" id="UP001363151">
    <property type="component" value="Unassembled WGS sequence"/>
</dbReference>
<evidence type="ECO:0000313" key="2">
    <source>
        <dbReference type="Proteomes" id="UP001363151"/>
    </source>
</evidence>
<proteinExistence type="predicted"/>
<comment type="caution">
    <text evidence="1">The sequence shown here is derived from an EMBL/GenBank/DDBJ whole genome shotgun (WGS) entry which is preliminary data.</text>
</comment>
<dbReference type="SMART" id="SM00248">
    <property type="entry name" value="ANK"/>
    <property type="match status" value="3"/>
</dbReference>
<dbReference type="PANTHER" id="PTHR24201">
    <property type="entry name" value="ANK_REP_REGION DOMAIN-CONTAINING PROTEIN"/>
    <property type="match status" value="1"/>
</dbReference>
<evidence type="ECO:0000313" key="1">
    <source>
        <dbReference type="EMBL" id="KAK7242255.1"/>
    </source>
</evidence>
<gene>
    <name evidence="1" type="ORF">SO694_0001345</name>
</gene>